<accession>A0ABV2AME8</accession>
<keyword evidence="2" id="KW-1185">Reference proteome</keyword>
<evidence type="ECO:0000313" key="2">
    <source>
        <dbReference type="Proteomes" id="UP001439008"/>
    </source>
</evidence>
<proteinExistence type="predicted"/>
<organism evidence="1 2">
    <name type="scientific">Bonamia ostreae</name>
    <dbReference type="NCBI Taxonomy" id="126728"/>
    <lineage>
        <taxon>Eukaryota</taxon>
        <taxon>Sar</taxon>
        <taxon>Rhizaria</taxon>
        <taxon>Endomyxa</taxon>
        <taxon>Ascetosporea</taxon>
        <taxon>Haplosporida</taxon>
        <taxon>Bonamia</taxon>
    </lineage>
</organism>
<comment type="caution">
    <text evidence="1">The sequence shown here is derived from an EMBL/GenBank/DDBJ whole genome shotgun (WGS) entry which is preliminary data.</text>
</comment>
<protein>
    <submittedName>
        <fullName evidence="1">Uncharacterized protein</fullName>
    </submittedName>
</protein>
<gene>
    <name evidence="1" type="ORF">MHBO_002455</name>
</gene>
<sequence length="110" mass="13222">MFKNDKNLNLLKPENFKFNLKFQPVSHLEIDFLKHKVGNEEREILASMDTWEDVGKFFENRKDDLKLVDAVEVNQIFVYWVPLHQIDDSLSLKFDVESKKREDLYPFEDE</sequence>
<dbReference type="EMBL" id="JBDODL010000892">
    <property type="protein sequence ID" value="MES1920823.1"/>
    <property type="molecule type" value="Genomic_DNA"/>
</dbReference>
<evidence type="ECO:0000313" key="1">
    <source>
        <dbReference type="EMBL" id="MES1920823.1"/>
    </source>
</evidence>
<dbReference type="Proteomes" id="UP001439008">
    <property type="component" value="Unassembled WGS sequence"/>
</dbReference>
<reference evidence="1 2" key="1">
    <citation type="journal article" date="2024" name="BMC Biol.">
        <title>Comparative genomics of Ascetosporea gives new insight into the evolutionary basis for animal parasitism in Rhizaria.</title>
        <authorList>
            <person name="Hiltunen Thoren M."/>
            <person name="Onut-Brannstrom I."/>
            <person name="Alfjorden A."/>
            <person name="Peckova H."/>
            <person name="Swords F."/>
            <person name="Hooper C."/>
            <person name="Holzer A.S."/>
            <person name="Bass D."/>
            <person name="Burki F."/>
        </authorList>
    </citation>
    <scope>NUCLEOTIDE SEQUENCE [LARGE SCALE GENOMIC DNA]</scope>
    <source>
        <strain evidence="1">20-A016</strain>
    </source>
</reference>
<name>A0ABV2AME8_9EUKA</name>